<organism evidence="2 3">
    <name type="scientific">Geosmithia morbida</name>
    <dbReference type="NCBI Taxonomy" id="1094350"/>
    <lineage>
        <taxon>Eukaryota</taxon>
        <taxon>Fungi</taxon>
        <taxon>Dikarya</taxon>
        <taxon>Ascomycota</taxon>
        <taxon>Pezizomycotina</taxon>
        <taxon>Sordariomycetes</taxon>
        <taxon>Hypocreomycetidae</taxon>
        <taxon>Hypocreales</taxon>
        <taxon>Bionectriaceae</taxon>
        <taxon>Geosmithia</taxon>
    </lineage>
</organism>
<dbReference type="GO" id="GO:0005634">
    <property type="term" value="C:nucleus"/>
    <property type="evidence" value="ECO:0007669"/>
    <property type="project" value="InterPro"/>
</dbReference>
<dbReference type="Proteomes" id="UP000749293">
    <property type="component" value="Unassembled WGS sequence"/>
</dbReference>
<feature type="compositionally biased region" description="Acidic residues" evidence="1">
    <location>
        <begin position="137"/>
        <end position="159"/>
    </location>
</feature>
<keyword evidence="3" id="KW-1185">Reference proteome</keyword>
<evidence type="ECO:0000313" key="3">
    <source>
        <dbReference type="Proteomes" id="UP000749293"/>
    </source>
</evidence>
<dbReference type="EMBL" id="JAANYQ010000003">
    <property type="protein sequence ID" value="KAF4125091.1"/>
    <property type="molecule type" value="Genomic_DNA"/>
</dbReference>
<accession>A0A9P4YXV6</accession>
<dbReference type="GO" id="GO:0042393">
    <property type="term" value="F:histone binding"/>
    <property type="evidence" value="ECO:0007669"/>
    <property type="project" value="InterPro"/>
</dbReference>
<protein>
    <submittedName>
        <fullName evidence="2">Centromere protein Scm3</fullName>
    </submittedName>
</protein>
<dbReference type="AlphaFoldDB" id="A0A9P4YXV6"/>
<dbReference type="Gene3D" id="1.10.20.10">
    <property type="entry name" value="Histone, subunit A"/>
    <property type="match status" value="1"/>
</dbReference>
<reference evidence="2" key="1">
    <citation type="submission" date="2020-03" db="EMBL/GenBank/DDBJ databases">
        <title>Site-based positive gene gene selection in Geosmithia morbida across the United States reveals a broad range of putative effectors and factors for local host and environmental adapation.</title>
        <authorList>
            <person name="Onufrak A."/>
            <person name="Murdoch R.W."/>
            <person name="Gazis R."/>
            <person name="Huff M."/>
            <person name="Staton M."/>
            <person name="Klingeman W."/>
            <person name="Hadziabdic D."/>
        </authorList>
    </citation>
    <scope>NUCLEOTIDE SEQUENCE</scope>
    <source>
        <strain evidence="2">1262</strain>
    </source>
</reference>
<sequence>MEPPAKRARLDEPPYYEHRHVDDVVIDPQLSHGVHEKEGVNGPSLTHEEGGEGDFAGKSEIDLEAEYILEQQRAKAGSRFQQAMASIFDKYSRDFADVGDEIDLATGQVIVDNGHLANMRYEGDLGIDDGTTTDGHDDGDDNDDEGTLLEDWVDDDEDEGVRLEDLPDDWDGPSGAVLGGAIPPSSPEPPAASNPHGGPNQLPFSPADNVSMGLDPDSSSFDAPPLNLRPWGFLGHVDGAEWESLPKPKQKTRPQPQPQPRLNMELKTKPKPKPRIASGTTVYRGGKSIWDPDPGTSSSLRTADHPSGKSTPRSAPERRINYGDRTCAHGHAKASAFR</sequence>
<comment type="caution">
    <text evidence="2">The sequence shown here is derived from an EMBL/GenBank/DDBJ whole genome shotgun (WGS) entry which is preliminary data.</text>
</comment>
<dbReference type="InterPro" id="IPR018465">
    <property type="entry name" value="Scm3/HJURP"/>
</dbReference>
<feature type="region of interest" description="Disordered" evidence="1">
    <location>
        <begin position="34"/>
        <end position="54"/>
    </location>
</feature>
<dbReference type="RefSeq" id="XP_035323743.1">
    <property type="nucleotide sequence ID" value="XM_035465906.1"/>
</dbReference>
<evidence type="ECO:0000256" key="1">
    <source>
        <dbReference type="SAM" id="MobiDB-lite"/>
    </source>
</evidence>
<dbReference type="PANTHER" id="PTHR15992:SF5">
    <property type="entry name" value="HOLLIDAY JUNCTION RECOGNITION PROTEIN"/>
    <property type="match status" value="1"/>
</dbReference>
<dbReference type="Pfam" id="PF10384">
    <property type="entry name" value="Scm3"/>
    <property type="match status" value="1"/>
</dbReference>
<dbReference type="GeneID" id="55970158"/>
<dbReference type="PANTHER" id="PTHR15992">
    <property type="entry name" value="HOLLIDAY JUNCTION RECOGNITION PROTEIN"/>
    <property type="match status" value="1"/>
</dbReference>
<evidence type="ECO:0000313" key="2">
    <source>
        <dbReference type="EMBL" id="KAF4125091.1"/>
    </source>
</evidence>
<dbReference type="InterPro" id="IPR009072">
    <property type="entry name" value="Histone-fold"/>
</dbReference>
<dbReference type="GO" id="GO:0046982">
    <property type="term" value="F:protein heterodimerization activity"/>
    <property type="evidence" value="ECO:0007669"/>
    <property type="project" value="InterPro"/>
</dbReference>
<dbReference type="OrthoDB" id="2420608at2759"/>
<feature type="region of interest" description="Disordered" evidence="1">
    <location>
        <begin position="128"/>
        <end position="338"/>
    </location>
</feature>
<proteinExistence type="predicted"/>
<gene>
    <name evidence="2" type="ORF">GMORB2_3930</name>
</gene>
<name>A0A9P4YXV6_9HYPO</name>